<keyword evidence="2" id="KW-1185">Reference proteome</keyword>
<organism evidence="1 2">
    <name type="scientific">Theobroma cacao</name>
    <name type="common">Cacao</name>
    <name type="synonym">Cocoa</name>
    <dbReference type="NCBI Taxonomy" id="3641"/>
    <lineage>
        <taxon>Eukaryota</taxon>
        <taxon>Viridiplantae</taxon>
        <taxon>Streptophyta</taxon>
        <taxon>Embryophyta</taxon>
        <taxon>Tracheophyta</taxon>
        <taxon>Spermatophyta</taxon>
        <taxon>Magnoliopsida</taxon>
        <taxon>eudicotyledons</taxon>
        <taxon>Gunneridae</taxon>
        <taxon>Pentapetalae</taxon>
        <taxon>rosids</taxon>
        <taxon>malvids</taxon>
        <taxon>Malvales</taxon>
        <taxon>Malvaceae</taxon>
        <taxon>Byttnerioideae</taxon>
        <taxon>Theobroma</taxon>
    </lineage>
</organism>
<protein>
    <submittedName>
        <fullName evidence="1">Uncharacterized protein</fullName>
    </submittedName>
</protein>
<dbReference type="Proteomes" id="UP000026915">
    <property type="component" value="Chromosome 8"/>
</dbReference>
<dbReference type="EMBL" id="CM001886">
    <property type="protein sequence ID" value="EOY14913.1"/>
    <property type="molecule type" value="Genomic_DNA"/>
</dbReference>
<dbReference type="Gramene" id="EOY14913">
    <property type="protein sequence ID" value="EOY14913"/>
    <property type="gene ID" value="TCM_034152"/>
</dbReference>
<reference evidence="1 2" key="1">
    <citation type="journal article" date="2013" name="Genome Biol.">
        <title>The genome sequence of the most widely cultivated cacao type and its use to identify candidate genes regulating pod color.</title>
        <authorList>
            <person name="Motamayor J.C."/>
            <person name="Mockaitis K."/>
            <person name="Schmutz J."/>
            <person name="Haiminen N."/>
            <person name="Iii D.L."/>
            <person name="Cornejo O."/>
            <person name="Findley S.D."/>
            <person name="Zheng P."/>
            <person name="Utro F."/>
            <person name="Royaert S."/>
            <person name="Saski C."/>
            <person name="Jenkins J."/>
            <person name="Podicheti R."/>
            <person name="Zhao M."/>
            <person name="Scheffler B.E."/>
            <person name="Stack J.C."/>
            <person name="Feltus F.A."/>
            <person name="Mustiga G.M."/>
            <person name="Amores F."/>
            <person name="Phillips W."/>
            <person name="Marelli J.P."/>
            <person name="May G.D."/>
            <person name="Shapiro H."/>
            <person name="Ma J."/>
            <person name="Bustamante C.D."/>
            <person name="Schnell R.J."/>
            <person name="Main D."/>
            <person name="Gilbert D."/>
            <person name="Parida L."/>
            <person name="Kuhn D.N."/>
        </authorList>
    </citation>
    <scope>NUCLEOTIDE SEQUENCE [LARGE SCALE GENOMIC DNA]</scope>
    <source>
        <strain evidence="2">cv. Matina 1-6</strain>
    </source>
</reference>
<sequence length="67" mass="7487">MEERCENKGLYCSCLKPPKSEQIWHVRHTEKRYAQKAGLCNGLALVGVGLGVVDPRESLSAVYQHSD</sequence>
<evidence type="ECO:0000313" key="2">
    <source>
        <dbReference type="Proteomes" id="UP000026915"/>
    </source>
</evidence>
<evidence type="ECO:0000313" key="1">
    <source>
        <dbReference type="EMBL" id="EOY14913.1"/>
    </source>
</evidence>
<proteinExistence type="predicted"/>
<dbReference type="InParanoid" id="A0A061FDB6"/>
<gene>
    <name evidence="1" type="ORF">TCM_034152</name>
</gene>
<name>A0A061FDB6_THECC</name>
<dbReference type="HOGENOM" id="CLU_2817631_0_0_1"/>
<dbReference type="AlphaFoldDB" id="A0A061FDB6"/>
<accession>A0A061FDB6</accession>